<feature type="compositionally biased region" description="Low complexity" evidence="1">
    <location>
        <begin position="1"/>
        <end position="17"/>
    </location>
</feature>
<sequence>MVGAEATTAPATMPSTTGLTTLHVGRSGRLITVASPVSASSGTISSGRLPAAAAMTAHSASRANRDRMTIRRPHGGNSAASPRDVPVMPLRMAFMHGNR</sequence>
<name>A0A6J7RCR7_9ZZZZ</name>
<evidence type="ECO:0000256" key="1">
    <source>
        <dbReference type="SAM" id="MobiDB-lite"/>
    </source>
</evidence>
<dbReference type="EMBL" id="CAFBOZ010000379">
    <property type="protein sequence ID" value="CAB5026633.1"/>
    <property type="molecule type" value="Genomic_DNA"/>
</dbReference>
<reference evidence="2" key="1">
    <citation type="submission" date="2020-05" db="EMBL/GenBank/DDBJ databases">
        <authorList>
            <person name="Chiriac C."/>
            <person name="Salcher M."/>
            <person name="Ghai R."/>
            <person name="Kavagutti S V."/>
        </authorList>
    </citation>
    <scope>NUCLEOTIDE SEQUENCE</scope>
</reference>
<protein>
    <submittedName>
        <fullName evidence="2">Unannotated protein</fullName>
    </submittedName>
</protein>
<feature type="region of interest" description="Disordered" evidence="1">
    <location>
        <begin position="36"/>
        <end position="87"/>
    </location>
</feature>
<feature type="compositionally biased region" description="Polar residues" evidence="1">
    <location>
        <begin position="36"/>
        <end position="46"/>
    </location>
</feature>
<dbReference type="AlphaFoldDB" id="A0A6J7RCR7"/>
<accession>A0A6J7RCR7</accession>
<evidence type="ECO:0000313" key="2">
    <source>
        <dbReference type="EMBL" id="CAB5026633.1"/>
    </source>
</evidence>
<proteinExistence type="predicted"/>
<gene>
    <name evidence="2" type="ORF">UFOPK3992_02038</name>
</gene>
<organism evidence="2">
    <name type="scientific">freshwater metagenome</name>
    <dbReference type="NCBI Taxonomy" id="449393"/>
    <lineage>
        <taxon>unclassified sequences</taxon>
        <taxon>metagenomes</taxon>
        <taxon>ecological metagenomes</taxon>
    </lineage>
</organism>
<feature type="compositionally biased region" description="Low complexity" evidence="1">
    <location>
        <begin position="51"/>
        <end position="62"/>
    </location>
</feature>
<feature type="region of interest" description="Disordered" evidence="1">
    <location>
        <begin position="1"/>
        <end position="20"/>
    </location>
</feature>